<feature type="compositionally biased region" description="Polar residues" evidence="1">
    <location>
        <begin position="38"/>
        <end position="49"/>
    </location>
</feature>
<comment type="caution">
    <text evidence="2">The sequence shown here is derived from an EMBL/GenBank/DDBJ whole genome shotgun (WGS) entry which is preliminary data.</text>
</comment>
<dbReference type="Proteomes" id="UP000738359">
    <property type="component" value="Unassembled WGS sequence"/>
</dbReference>
<reference evidence="2" key="1">
    <citation type="journal article" date="2020" name="Fungal Divers.">
        <title>Resolving the Mortierellaceae phylogeny through synthesis of multi-gene phylogenetics and phylogenomics.</title>
        <authorList>
            <person name="Vandepol N."/>
            <person name="Liber J."/>
            <person name="Desiro A."/>
            <person name="Na H."/>
            <person name="Kennedy M."/>
            <person name="Barry K."/>
            <person name="Grigoriev I.V."/>
            <person name="Miller A.N."/>
            <person name="O'Donnell K."/>
            <person name="Stajich J.E."/>
            <person name="Bonito G."/>
        </authorList>
    </citation>
    <scope>NUCLEOTIDE SEQUENCE</scope>
    <source>
        <strain evidence="2">CK1249</strain>
    </source>
</reference>
<dbReference type="EMBL" id="JAAAHY010002357">
    <property type="protein sequence ID" value="KAF9944666.1"/>
    <property type="molecule type" value="Genomic_DNA"/>
</dbReference>
<organism evidence="2 3">
    <name type="scientific">Mortierella alpina</name>
    <name type="common">Oleaginous fungus</name>
    <name type="synonym">Mortierella renispora</name>
    <dbReference type="NCBI Taxonomy" id="64518"/>
    <lineage>
        <taxon>Eukaryota</taxon>
        <taxon>Fungi</taxon>
        <taxon>Fungi incertae sedis</taxon>
        <taxon>Mucoromycota</taxon>
        <taxon>Mortierellomycotina</taxon>
        <taxon>Mortierellomycetes</taxon>
        <taxon>Mortierellales</taxon>
        <taxon>Mortierellaceae</taxon>
        <taxon>Mortierella</taxon>
    </lineage>
</organism>
<feature type="compositionally biased region" description="Polar residues" evidence="1">
    <location>
        <begin position="75"/>
        <end position="85"/>
    </location>
</feature>
<feature type="region of interest" description="Disordered" evidence="1">
    <location>
        <begin position="38"/>
        <end position="85"/>
    </location>
</feature>
<evidence type="ECO:0000256" key="1">
    <source>
        <dbReference type="SAM" id="MobiDB-lite"/>
    </source>
</evidence>
<dbReference type="AlphaFoldDB" id="A0A9P6LV64"/>
<evidence type="ECO:0000313" key="2">
    <source>
        <dbReference type="EMBL" id="KAF9944666.1"/>
    </source>
</evidence>
<name>A0A9P6LV64_MORAP</name>
<proteinExistence type="predicted"/>
<gene>
    <name evidence="2" type="ORF">BGZ70_004442</name>
</gene>
<accession>A0A9P6LV64</accession>
<feature type="region of interest" description="Disordered" evidence="1">
    <location>
        <begin position="105"/>
        <end position="136"/>
    </location>
</feature>
<evidence type="ECO:0000313" key="3">
    <source>
        <dbReference type="Proteomes" id="UP000738359"/>
    </source>
</evidence>
<protein>
    <submittedName>
        <fullName evidence="2">Uncharacterized protein</fullName>
    </submittedName>
</protein>
<sequence>MVVGEGGTQNGMDDCMVYIPNDSEQEIAVVISPQESLNPGQELNLTTPNYHGKDAIVGDVPDSIAESKSTEESQRNGASTAGTSKIFTGNYVPLVRYYSNDLLRSSGVDDSQGGDDDSSDRNMAGASASDDSDEDCIFEEFEGVGKSYECTESVMA</sequence>
<keyword evidence="3" id="KW-1185">Reference proteome</keyword>